<keyword evidence="1" id="KW-1133">Transmembrane helix</keyword>
<keyword evidence="1" id="KW-0472">Membrane</keyword>
<comment type="caution">
    <text evidence="2">The sequence shown here is derived from an EMBL/GenBank/DDBJ whole genome shotgun (WGS) entry which is preliminary data.</text>
</comment>
<protein>
    <submittedName>
        <fullName evidence="2">Uncharacterized protein</fullName>
    </submittedName>
</protein>
<name>A0A9D9N355_9SPIR</name>
<proteinExistence type="predicted"/>
<organism evidence="2 3">
    <name type="scientific">Candidatus Gallitreponema excrementavium</name>
    <dbReference type="NCBI Taxonomy" id="2840840"/>
    <lineage>
        <taxon>Bacteria</taxon>
        <taxon>Pseudomonadati</taxon>
        <taxon>Spirochaetota</taxon>
        <taxon>Spirochaetia</taxon>
        <taxon>Spirochaetales</taxon>
        <taxon>Candidatus Gallitreponema</taxon>
    </lineage>
</organism>
<gene>
    <name evidence="2" type="ORF">IAA81_09615</name>
</gene>
<dbReference type="EMBL" id="JADIMM010000110">
    <property type="protein sequence ID" value="MBO8458465.1"/>
    <property type="molecule type" value="Genomic_DNA"/>
</dbReference>
<dbReference type="Proteomes" id="UP000823638">
    <property type="component" value="Unassembled WGS sequence"/>
</dbReference>
<feature type="transmembrane region" description="Helical" evidence="1">
    <location>
        <begin position="71"/>
        <end position="90"/>
    </location>
</feature>
<dbReference type="AlphaFoldDB" id="A0A9D9N355"/>
<reference evidence="2" key="1">
    <citation type="submission" date="2020-10" db="EMBL/GenBank/DDBJ databases">
        <authorList>
            <person name="Gilroy R."/>
        </authorList>
    </citation>
    <scope>NUCLEOTIDE SEQUENCE</scope>
    <source>
        <strain evidence="2">10532</strain>
    </source>
</reference>
<accession>A0A9D9N355</accession>
<keyword evidence="1" id="KW-0812">Transmembrane</keyword>
<reference evidence="2" key="2">
    <citation type="journal article" date="2021" name="PeerJ">
        <title>Extensive microbial diversity within the chicken gut microbiome revealed by metagenomics and culture.</title>
        <authorList>
            <person name="Gilroy R."/>
            <person name="Ravi A."/>
            <person name="Getino M."/>
            <person name="Pursley I."/>
            <person name="Horton D.L."/>
            <person name="Alikhan N.F."/>
            <person name="Baker D."/>
            <person name="Gharbi K."/>
            <person name="Hall N."/>
            <person name="Watson M."/>
            <person name="Adriaenssens E.M."/>
            <person name="Foster-Nyarko E."/>
            <person name="Jarju S."/>
            <person name="Secka A."/>
            <person name="Antonio M."/>
            <person name="Oren A."/>
            <person name="Chaudhuri R.R."/>
            <person name="La Ragione R."/>
            <person name="Hildebrand F."/>
            <person name="Pallen M.J."/>
        </authorList>
    </citation>
    <scope>NUCLEOTIDE SEQUENCE</scope>
    <source>
        <strain evidence="2">10532</strain>
    </source>
</reference>
<feature type="transmembrane region" description="Helical" evidence="1">
    <location>
        <begin position="110"/>
        <end position="128"/>
    </location>
</feature>
<evidence type="ECO:0000313" key="3">
    <source>
        <dbReference type="Proteomes" id="UP000823638"/>
    </source>
</evidence>
<evidence type="ECO:0000256" key="1">
    <source>
        <dbReference type="SAM" id="Phobius"/>
    </source>
</evidence>
<evidence type="ECO:0000313" key="2">
    <source>
        <dbReference type="EMBL" id="MBO8458465.1"/>
    </source>
</evidence>
<sequence length="129" mass="14779">MFFKTISVTADSQGFRNLEAFILGRDFTGYKSEKLLIVTSELFENIVEHTDKIKQNRLVFRFLCRNPMGILISYGAGFGFYMGNFLGNGIYFKDGAGRFGGIGTLLVKNLVHRVFYLFLFCQRFVFVIV</sequence>